<dbReference type="GO" id="GO:0016874">
    <property type="term" value="F:ligase activity"/>
    <property type="evidence" value="ECO:0007669"/>
    <property type="project" value="UniProtKB-KW"/>
</dbReference>
<dbReference type="PANTHER" id="PTHR36932:SF1">
    <property type="entry name" value="CAPSULAR POLYSACCHARIDE BIOSYNTHESIS PROTEIN"/>
    <property type="match status" value="1"/>
</dbReference>
<dbReference type="InterPro" id="IPR042099">
    <property type="entry name" value="ANL_N_sf"/>
</dbReference>
<dbReference type="SUPFAM" id="SSF56801">
    <property type="entry name" value="Acetyl-CoA synthetase-like"/>
    <property type="match status" value="1"/>
</dbReference>
<dbReference type="Proteomes" id="UP000586031">
    <property type="component" value="Unassembled WGS sequence"/>
</dbReference>
<evidence type="ECO:0000313" key="2">
    <source>
        <dbReference type="Proteomes" id="UP000586031"/>
    </source>
</evidence>
<accession>A0A7J4TJV3</accession>
<proteinExistence type="predicted"/>
<dbReference type="PANTHER" id="PTHR36932">
    <property type="entry name" value="CAPSULAR POLYSACCHARIDE BIOSYNTHESIS PROTEIN"/>
    <property type="match status" value="1"/>
</dbReference>
<protein>
    <submittedName>
        <fullName evidence="1">Phenylacetate--CoA ligase family protein</fullName>
    </submittedName>
</protein>
<dbReference type="Gene3D" id="3.40.50.12780">
    <property type="entry name" value="N-terminal domain of ligase-like"/>
    <property type="match status" value="1"/>
</dbReference>
<dbReference type="AlphaFoldDB" id="A0A7J4TJV3"/>
<dbReference type="EMBL" id="DUHE01000154">
    <property type="protein sequence ID" value="HII84307.1"/>
    <property type="molecule type" value="Genomic_DNA"/>
</dbReference>
<name>A0A7J4TJV3_9EURY</name>
<evidence type="ECO:0000313" key="1">
    <source>
        <dbReference type="EMBL" id="HII84307.1"/>
    </source>
</evidence>
<comment type="caution">
    <text evidence="1">The sequence shown here is derived from an EMBL/GenBank/DDBJ whole genome shotgun (WGS) entry which is preliminary data.</text>
</comment>
<organism evidence="1 2">
    <name type="scientific">Methanobacterium subterraneum</name>
    <dbReference type="NCBI Taxonomy" id="59277"/>
    <lineage>
        <taxon>Archaea</taxon>
        <taxon>Methanobacteriati</taxon>
        <taxon>Methanobacteriota</taxon>
        <taxon>Methanomada group</taxon>
        <taxon>Methanobacteria</taxon>
        <taxon>Methanobacteriales</taxon>
        <taxon>Methanobacteriaceae</taxon>
        <taxon>Methanobacterium</taxon>
    </lineage>
</organism>
<dbReference type="InterPro" id="IPR053158">
    <property type="entry name" value="CapK_Type1_Caps_Biosynth"/>
</dbReference>
<reference evidence="2" key="1">
    <citation type="journal article" date="2020" name="bioRxiv">
        <title>A rank-normalized archaeal taxonomy based on genome phylogeny resolves widespread incomplete and uneven classifications.</title>
        <authorList>
            <person name="Rinke C."/>
            <person name="Chuvochina M."/>
            <person name="Mussig A.J."/>
            <person name="Chaumeil P.-A."/>
            <person name="Waite D.W."/>
            <person name="Whitman W.B."/>
            <person name="Parks D.H."/>
            <person name="Hugenholtz P."/>
        </authorList>
    </citation>
    <scope>NUCLEOTIDE SEQUENCE [LARGE SCALE GENOMIC DNA]</scope>
</reference>
<keyword evidence="1" id="KW-0436">Ligase</keyword>
<sequence>MGLNDSITVKALSILRAYGSFRNTYNFLKNSQYWGPDQLEKYQFERLNDLLEHSYENVPYYRKVFNERDLVPSDIYDIKSLSMLPLLTKDIIKNNLKDLKATNFSENKFEHVTTGGSTGDPMGFYYEKGVSRAQEWAFIKTLWDRVGYRFRDKCVILRGNVVKDTEKGKFWEKSFFGRWLILSSYHMTDENLVSYVDKIREFDPKFIQAYPSNITIIAKFMEKNGLSPFKNLKAVLCGSENIYTWQKELAERVLNCRVYSWYGHSERTILAGECELNSNYHIFPEYGIFELINDSGNVTNDNNGIIVSTSLTNFAMPFIRYKTDDIGVISKEKCSCGRNYPLFQTIEGRLQDYIITKNKNLVSLTALIFSQHFNSFSFIKEMQIVQNEAGKIIIKIIPEANYSKKNEVEIISKIKNVVVDLKIDFEYVDTFPRTNSGKHRFLIQNYIN</sequence>
<gene>
    <name evidence="1" type="ORF">HA271_05610</name>
</gene>